<dbReference type="AlphaFoldDB" id="A0A194XK02"/>
<accession>A0A194XK02</accession>
<name>A0A194XK02_MOLSC</name>
<evidence type="ECO:0000313" key="2">
    <source>
        <dbReference type="Proteomes" id="UP000070700"/>
    </source>
</evidence>
<dbReference type="OrthoDB" id="10643541at2759"/>
<gene>
    <name evidence="1" type="ORF">LY89DRAFT_444128</name>
</gene>
<dbReference type="EMBL" id="KQ947409">
    <property type="protein sequence ID" value="KUJ20466.1"/>
    <property type="molecule type" value="Genomic_DNA"/>
</dbReference>
<dbReference type="KEGG" id="psco:LY89DRAFT_444128"/>
<dbReference type="InParanoid" id="A0A194XK02"/>
<evidence type="ECO:0000313" key="1">
    <source>
        <dbReference type="EMBL" id="KUJ20466.1"/>
    </source>
</evidence>
<sequence length="96" mass="10598">MFSAQEDEEEVIQDSLGATFLAWAVEPELYIYATEKSKAHPSLLQALLNYALHYGLYGKYMDQDPIMLKHLLGGGGPEALNDENSAPLTAWLLGRG</sequence>
<dbReference type="GeneID" id="28817295"/>
<keyword evidence="2" id="KW-1185">Reference proteome</keyword>
<proteinExistence type="predicted"/>
<dbReference type="Proteomes" id="UP000070700">
    <property type="component" value="Unassembled WGS sequence"/>
</dbReference>
<organism evidence="1 2">
    <name type="scientific">Mollisia scopiformis</name>
    <name type="common">Conifer needle endophyte fungus</name>
    <name type="synonym">Phialocephala scopiformis</name>
    <dbReference type="NCBI Taxonomy" id="149040"/>
    <lineage>
        <taxon>Eukaryota</taxon>
        <taxon>Fungi</taxon>
        <taxon>Dikarya</taxon>
        <taxon>Ascomycota</taxon>
        <taxon>Pezizomycotina</taxon>
        <taxon>Leotiomycetes</taxon>
        <taxon>Helotiales</taxon>
        <taxon>Mollisiaceae</taxon>
        <taxon>Mollisia</taxon>
    </lineage>
</organism>
<dbReference type="RefSeq" id="XP_018074821.1">
    <property type="nucleotide sequence ID" value="XM_018207569.1"/>
</dbReference>
<reference evidence="1 2" key="1">
    <citation type="submission" date="2015-10" db="EMBL/GenBank/DDBJ databases">
        <title>Full genome of DAOMC 229536 Phialocephala scopiformis, a fungal endophyte of spruce producing the potent anti-insectan compound rugulosin.</title>
        <authorList>
            <consortium name="DOE Joint Genome Institute"/>
            <person name="Walker A.K."/>
            <person name="Frasz S.L."/>
            <person name="Seifert K.A."/>
            <person name="Miller J.D."/>
            <person name="Mondo S.J."/>
            <person name="Labutti K."/>
            <person name="Lipzen A."/>
            <person name="Dockter R."/>
            <person name="Kennedy M."/>
            <person name="Grigoriev I.V."/>
            <person name="Spatafora J.W."/>
        </authorList>
    </citation>
    <scope>NUCLEOTIDE SEQUENCE [LARGE SCALE GENOMIC DNA]</scope>
    <source>
        <strain evidence="1 2">CBS 120377</strain>
    </source>
</reference>
<protein>
    <submittedName>
        <fullName evidence="1">Uncharacterized protein</fullName>
    </submittedName>
</protein>